<dbReference type="InterPro" id="IPR002049">
    <property type="entry name" value="LE_dom"/>
</dbReference>
<dbReference type="SMART" id="SM00042">
    <property type="entry name" value="CUB"/>
    <property type="match status" value="1"/>
</dbReference>
<dbReference type="PROSITE" id="PS01180">
    <property type="entry name" value="CUB"/>
    <property type="match status" value="1"/>
</dbReference>
<dbReference type="FunFam" id="2.120.10.80:FF:000149">
    <property type="entry name" value="Multiple EGF like domains 8"/>
    <property type="match status" value="1"/>
</dbReference>
<evidence type="ECO:0000256" key="2">
    <source>
        <dbReference type="ARBA" id="ARBA00022441"/>
    </source>
</evidence>
<proteinExistence type="predicted"/>
<dbReference type="PROSITE" id="PS50026">
    <property type="entry name" value="EGF_3"/>
    <property type="match status" value="1"/>
</dbReference>
<dbReference type="GO" id="GO:0016020">
    <property type="term" value="C:membrane"/>
    <property type="evidence" value="ECO:0007669"/>
    <property type="project" value="UniProtKB-SubCell"/>
</dbReference>
<reference evidence="12" key="1">
    <citation type="journal article" date="2004" name="Nature">
        <title>Genome duplication in the teleost fish Tetraodon nigroviridis reveals the early vertebrate proto-karyotype.</title>
        <authorList>
            <person name="Jaillon O."/>
            <person name="Aury J.-M."/>
            <person name="Brunet F."/>
            <person name="Petit J.-L."/>
            <person name="Stange-Thomann N."/>
            <person name="Mauceli E."/>
            <person name="Bouneau L."/>
            <person name="Fischer C."/>
            <person name="Ozouf-Costaz C."/>
            <person name="Bernot A."/>
            <person name="Nicaud S."/>
            <person name="Jaffe D."/>
            <person name="Fisher S."/>
            <person name="Lutfalla G."/>
            <person name="Dossat C."/>
            <person name="Segurens B."/>
            <person name="Dasilva C."/>
            <person name="Salanoubat M."/>
            <person name="Levy M."/>
            <person name="Boudet N."/>
            <person name="Castellano S."/>
            <person name="Anthouard V."/>
            <person name="Jubin C."/>
            <person name="Castelli V."/>
            <person name="Katinka M."/>
            <person name="Vacherie B."/>
            <person name="Biemont C."/>
            <person name="Skalli Z."/>
            <person name="Cattolico L."/>
            <person name="Poulain J."/>
            <person name="De Berardinis V."/>
            <person name="Cruaud C."/>
            <person name="Duprat S."/>
            <person name="Brottier P."/>
            <person name="Coutanceau J.-P."/>
            <person name="Gouzy J."/>
            <person name="Parra G."/>
            <person name="Lardier G."/>
            <person name="Chapple C."/>
            <person name="McKernan K.J."/>
            <person name="McEwan P."/>
            <person name="Bosak S."/>
            <person name="Kellis M."/>
            <person name="Volff J.-N."/>
            <person name="Guigo R."/>
            <person name="Zody M.C."/>
            <person name="Mesirov J."/>
            <person name="Lindblad-Toh K."/>
            <person name="Birren B."/>
            <person name="Nusbaum C."/>
            <person name="Kahn D."/>
            <person name="Robinson-Rechavi M."/>
            <person name="Laudet V."/>
            <person name="Schachter V."/>
            <person name="Quetier F."/>
            <person name="Saurin W."/>
            <person name="Scarpelli C."/>
            <person name="Wincker P."/>
            <person name="Lander E.S."/>
            <person name="Weissenbach J."/>
            <person name="Roest Crollius H."/>
        </authorList>
    </citation>
    <scope>NUCLEOTIDE SEQUENCE [LARGE SCALE GENOMIC DNA]</scope>
</reference>
<dbReference type="SMART" id="SM00181">
    <property type="entry name" value="EGF"/>
    <property type="match status" value="2"/>
</dbReference>
<dbReference type="CDD" id="cd00041">
    <property type="entry name" value="CUB"/>
    <property type="match status" value="1"/>
</dbReference>
<dbReference type="Gene3D" id="2.10.25.10">
    <property type="entry name" value="Laminin"/>
    <property type="match status" value="1"/>
</dbReference>
<keyword evidence="6 8" id="KW-1015">Disulfide bond</keyword>
<name>Q4SMT3_TETNG</name>
<evidence type="ECO:0000259" key="11">
    <source>
        <dbReference type="PROSITE" id="PS50026"/>
    </source>
</evidence>
<feature type="domain" description="CUB" evidence="10">
    <location>
        <begin position="27"/>
        <end position="167"/>
    </location>
</feature>
<dbReference type="GO" id="GO:0005794">
    <property type="term" value="C:Golgi apparatus"/>
    <property type="evidence" value="ECO:0007669"/>
    <property type="project" value="TreeGrafter"/>
</dbReference>
<reference evidence="12" key="2">
    <citation type="submission" date="2004-02" db="EMBL/GenBank/DDBJ databases">
        <authorList>
            <consortium name="Genoscope"/>
            <consortium name="Whitehead Institute Centre for Genome Research"/>
        </authorList>
    </citation>
    <scope>NUCLEOTIDE SEQUENCE</scope>
</reference>
<dbReference type="OrthoDB" id="8724551at2759"/>
<evidence type="ECO:0000256" key="6">
    <source>
        <dbReference type="ARBA" id="ARBA00023157"/>
    </source>
</evidence>
<dbReference type="InterPro" id="IPR051568">
    <property type="entry name" value="LZTR1/Attractin"/>
</dbReference>
<dbReference type="PROSITE" id="PS00022">
    <property type="entry name" value="EGF_1"/>
    <property type="match status" value="1"/>
</dbReference>
<feature type="disulfide bond" evidence="8">
    <location>
        <begin position="221"/>
        <end position="230"/>
    </location>
</feature>
<keyword evidence="8" id="KW-0245">EGF-like domain</keyword>
<evidence type="ECO:0000256" key="3">
    <source>
        <dbReference type="ARBA" id="ARBA00022692"/>
    </source>
</evidence>
<dbReference type="InterPro" id="IPR009030">
    <property type="entry name" value="Growth_fac_rcpt_cys_sf"/>
</dbReference>
<evidence type="ECO:0000256" key="4">
    <source>
        <dbReference type="ARBA" id="ARBA00022737"/>
    </source>
</evidence>
<feature type="disulfide bond" evidence="8">
    <location>
        <begin position="202"/>
        <end position="212"/>
    </location>
</feature>
<sequence length="597" mass="66039">MASLLPVSLTLLLLLSAKLHGCQAGDCKGHRQVLRGPPGYVTDGPGNYSVNGNCEWLIKAPSNSHRIVLNFTFMDTECTYDYLFVYDGDSYQSPLLASLSGNTLPQPIEAKSGKVSDEDLDKQTKFLSFLGRYQMFTVFIFPFQMLLHLFSDANYNLLGFNATYTFSLCPGACGGHGRCDSSTLKCHCQHGWGGAACTTPLCSKSCSVNGQCDKKGERCLCKPGFVGQNCQLGLNDDGGAGQWWRVSEGNPYIPPRTGSAGVYLAPAGSLYMFGGFDLNRALGDLIKFNLTSNQWESRSYGHSPVARHSHTAVEWKGNMVIFGGELANGSLASDVWMYRPLNDDWQQLGFSSSRGAPKLANHAAAVVDVYLYVFGGRTEEDMFSSSLYRFGLLGSGQWETIHPTGGKPPATAGHSMVFHSPSKTLLVYGGHRPTTARFSVRVNNTDVFHVERRFWTSFRSRFPATGPRERAFHSATVIGNYMVVYGRNLQNEHFYFWEKKKNQHNFCLIMNYVPSRSPPGGNVHIHYQEEKCYDEEIFFYHLGCHQWVSAGERWSLSGVSVRGRYSHVAAVMEGRVLLVAGGYSGVARGDLVAYKVP</sequence>
<dbReference type="InterPro" id="IPR056737">
    <property type="entry name" value="Beta-prop_ATRN-MKLN-like"/>
</dbReference>
<feature type="non-terminal residue" evidence="12">
    <location>
        <position position="597"/>
    </location>
</feature>
<dbReference type="SUPFAM" id="SSF57184">
    <property type="entry name" value="Growth factor receptor domain"/>
    <property type="match status" value="1"/>
</dbReference>
<dbReference type="PANTHER" id="PTHR46376:SF2">
    <property type="entry name" value="DISTRACTED, ISOFORM B"/>
    <property type="match status" value="1"/>
</dbReference>
<dbReference type="AlphaFoldDB" id="Q4SMT3"/>
<accession>Q4SMT3</accession>
<comment type="caution">
    <text evidence="8">Lacks conserved residue(s) required for the propagation of feature annotation.</text>
</comment>
<dbReference type="Pfam" id="PF24981">
    <property type="entry name" value="Beta-prop_ATRN-LZTR1"/>
    <property type="match status" value="2"/>
</dbReference>
<keyword evidence="5" id="KW-1133">Transmembrane helix</keyword>
<dbReference type="PROSITE" id="PS01186">
    <property type="entry name" value="EGF_2"/>
    <property type="match status" value="1"/>
</dbReference>
<dbReference type="Pfam" id="PF00053">
    <property type="entry name" value="EGF_laminin"/>
    <property type="match status" value="1"/>
</dbReference>
<dbReference type="SUPFAM" id="SSF49854">
    <property type="entry name" value="Spermadhesin, CUB domain"/>
    <property type="match status" value="1"/>
</dbReference>
<keyword evidence="5" id="KW-0472">Membrane</keyword>
<dbReference type="Gene3D" id="2.60.120.290">
    <property type="entry name" value="Spermadhesin, CUB domain"/>
    <property type="match status" value="1"/>
</dbReference>
<dbReference type="InterPro" id="IPR000742">
    <property type="entry name" value="EGF"/>
</dbReference>
<keyword evidence="3" id="KW-0812">Transmembrane</keyword>
<dbReference type="PANTHER" id="PTHR46376">
    <property type="entry name" value="LEUCINE-ZIPPER-LIKE TRANSCRIPTIONAL REGULATOR 1"/>
    <property type="match status" value="1"/>
</dbReference>
<evidence type="ECO:0000256" key="9">
    <source>
        <dbReference type="SAM" id="SignalP"/>
    </source>
</evidence>
<evidence type="ECO:0000256" key="5">
    <source>
        <dbReference type="ARBA" id="ARBA00022989"/>
    </source>
</evidence>
<feature type="chain" id="PRO_5004243821" evidence="9">
    <location>
        <begin position="25"/>
        <end position="597"/>
    </location>
</feature>
<dbReference type="EMBL" id="CAAE01014545">
    <property type="protein sequence ID" value="CAF98049.1"/>
    <property type="molecule type" value="Genomic_DNA"/>
</dbReference>
<dbReference type="Pfam" id="PF00431">
    <property type="entry name" value="CUB"/>
    <property type="match status" value="1"/>
</dbReference>
<dbReference type="InterPro" id="IPR015915">
    <property type="entry name" value="Kelch-typ_b-propeller"/>
</dbReference>
<gene>
    <name evidence="12" type="ORF">GSTENG00015605001</name>
</gene>
<dbReference type="InterPro" id="IPR035914">
    <property type="entry name" value="Sperma_CUB_dom_sf"/>
</dbReference>
<organism evidence="12">
    <name type="scientific">Tetraodon nigroviridis</name>
    <name type="common">Spotted green pufferfish</name>
    <name type="synonym">Chelonodon nigroviridis</name>
    <dbReference type="NCBI Taxonomy" id="99883"/>
    <lineage>
        <taxon>Eukaryota</taxon>
        <taxon>Metazoa</taxon>
        <taxon>Chordata</taxon>
        <taxon>Craniata</taxon>
        <taxon>Vertebrata</taxon>
        <taxon>Euteleostomi</taxon>
        <taxon>Actinopterygii</taxon>
        <taxon>Neopterygii</taxon>
        <taxon>Teleostei</taxon>
        <taxon>Neoteleostei</taxon>
        <taxon>Acanthomorphata</taxon>
        <taxon>Eupercaria</taxon>
        <taxon>Tetraodontiformes</taxon>
        <taxon>Tetradontoidea</taxon>
        <taxon>Tetraodontidae</taxon>
        <taxon>Tetraodon</taxon>
    </lineage>
</organism>
<feature type="signal peptide" evidence="9">
    <location>
        <begin position="1"/>
        <end position="24"/>
    </location>
</feature>
<protein>
    <submittedName>
        <fullName evidence="12">Chromosome 8 SCAF14545, whole genome shotgun sequence</fullName>
    </submittedName>
</protein>
<evidence type="ECO:0000313" key="12">
    <source>
        <dbReference type="EMBL" id="CAF98049.1"/>
    </source>
</evidence>
<keyword evidence="2" id="KW-0880">Kelch repeat</keyword>
<evidence type="ECO:0000256" key="7">
    <source>
        <dbReference type="PROSITE-ProRule" id="PRU00059"/>
    </source>
</evidence>
<feature type="disulfide bond" evidence="7">
    <location>
        <begin position="27"/>
        <end position="54"/>
    </location>
</feature>
<evidence type="ECO:0000259" key="10">
    <source>
        <dbReference type="PROSITE" id="PS01180"/>
    </source>
</evidence>
<evidence type="ECO:0000256" key="1">
    <source>
        <dbReference type="ARBA" id="ARBA00004167"/>
    </source>
</evidence>
<keyword evidence="4" id="KW-0677">Repeat</keyword>
<dbReference type="Gene3D" id="2.120.10.80">
    <property type="entry name" value="Kelch-type beta propeller"/>
    <property type="match status" value="2"/>
</dbReference>
<comment type="subcellular location">
    <subcellularLocation>
        <location evidence="1">Membrane</location>
        <topology evidence="1">Single-pass membrane protein</topology>
    </subcellularLocation>
</comment>
<keyword evidence="9" id="KW-0732">Signal</keyword>
<feature type="domain" description="EGF-like" evidence="11">
    <location>
        <begin position="198"/>
        <end position="231"/>
    </location>
</feature>
<dbReference type="SUPFAM" id="SSF117281">
    <property type="entry name" value="Kelch motif"/>
    <property type="match status" value="1"/>
</dbReference>
<dbReference type="CDD" id="cd00055">
    <property type="entry name" value="EGF_Lam"/>
    <property type="match status" value="1"/>
</dbReference>
<dbReference type="InterPro" id="IPR000859">
    <property type="entry name" value="CUB_dom"/>
</dbReference>
<evidence type="ECO:0000256" key="8">
    <source>
        <dbReference type="PROSITE-ProRule" id="PRU00076"/>
    </source>
</evidence>
<dbReference type="KEGG" id="tng:GSTEN00015605G001"/>